<accession>A0A2N3XXU7</accession>
<gene>
    <name evidence="1" type="ORF">A8926_3220</name>
</gene>
<proteinExistence type="predicted"/>
<dbReference type="STRING" id="994479.GCA_000194155_02224"/>
<dbReference type="PANTHER" id="PTHR36221">
    <property type="entry name" value="DUF742 DOMAIN-CONTAINING PROTEIN"/>
    <property type="match status" value="1"/>
</dbReference>
<dbReference type="InterPro" id="IPR007995">
    <property type="entry name" value="DUF742"/>
</dbReference>
<dbReference type="EMBL" id="PJNB01000001">
    <property type="protein sequence ID" value="PKW15497.1"/>
    <property type="molecule type" value="Genomic_DNA"/>
</dbReference>
<evidence type="ECO:0000313" key="2">
    <source>
        <dbReference type="Proteomes" id="UP000233786"/>
    </source>
</evidence>
<dbReference type="PANTHER" id="PTHR36221:SF1">
    <property type="entry name" value="DUF742 DOMAIN-CONTAINING PROTEIN"/>
    <property type="match status" value="1"/>
</dbReference>
<name>A0A2N3XXU7_SACSN</name>
<comment type="caution">
    <text evidence="1">The sequence shown here is derived from an EMBL/GenBank/DDBJ whole genome shotgun (WGS) entry which is preliminary data.</text>
</comment>
<dbReference type="AlphaFoldDB" id="A0A2N3XXU7"/>
<reference evidence="1" key="1">
    <citation type="submission" date="2017-12" db="EMBL/GenBank/DDBJ databases">
        <title>Sequencing the genomes of 1000 Actinobacteria strains.</title>
        <authorList>
            <person name="Klenk H.-P."/>
        </authorList>
    </citation>
    <scope>NUCLEOTIDE SEQUENCE [LARGE SCALE GENOMIC DNA]</scope>
    <source>
        <strain evidence="1">DSM 44228</strain>
    </source>
</reference>
<evidence type="ECO:0000313" key="1">
    <source>
        <dbReference type="EMBL" id="PKW15497.1"/>
    </source>
</evidence>
<keyword evidence="2" id="KW-1185">Reference proteome</keyword>
<sequence length="120" mass="13278">MMPIPPDKPWLDNEAGPLLRPYSLTNGRTKPSATLTLQSMVRSTGRVTPERIEPMHAKMLELCRFATSVAEVSAHLHQPAVVTKVLLSDLIDWGAVTTRLPDDMPDRAQLEALLLGLQQL</sequence>
<protein>
    <submittedName>
        <fullName evidence="1">Uncharacterized protein DUF742</fullName>
    </submittedName>
</protein>
<dbReference type="RefSeq" id="WP_010694501.1">
    <property type="nucleotide sequence ID" value="NZ_CP061007.1"/>
</dbReference>
<dbReference type="Proteomes" id="UP000233786">
    <property type="component" value="Unassembled WGS sequence"/>
</dbReference>
<dbReference type="Pfam" id="PF05331">
    <property type="entry name" value="DUF742"/>
    <property type="match status" value="1"/>
</dbReference>
<organism evidence="1 2">
    <name type="scientific">Saccharopolyspora spinosa</name>
    <dbReference type="NCBI Taxonomy" id="60894"/>
    <lineage>
        <taxon>Bacteria</taxon>
        <taxon>Bacillati</taxon>
        <taxon>Actinomycetota</taxon>
        <taxon>Actinomycetes</taxon>
        <taxon>Pseudonocardiales</taxon>
        <taxon>Pseudonocardiaceae</taxon>
        <taxon>Saccharopolyspora</taxon>
    </lineage>
</organism>